<dbReference type="OrthoDB" id="5418436at2759"/>
<dbReference type="Proteomes" id="UP000054383">
    <property type="component" value="Unassembled WGS sequence"/>
</dbReference>
<dbReference type="InterPro" id="IPR021476">
    <property type="entry name" value="Egh16-like"/>
</dbReference>
<feature type="chain" id="PRO_5006711496" description="Cell surface protein" evidence="1">
    <location>
        <begin position="19"/>
        <end position="230"/>
    </location>
</feature>
<evidence type="ECO:0008006" key="4">
    <source>
        <dbReference type="Google" id="ProtNLM"/>
    </source>
</evidence>
<evidence type="ECO:0000313" key="2">
    <source>
        <dbReference type="EMBL" id="CRG89370.1"/>
    </source>
</evidence>
<reference evidence="2 3" key="1">
    <citation type="submission" date="2015-04" db="EMBL/GenBank/DDBJ databases">
        <authorList>
            <person name="Syromyatnikov M.Y."/>
            <person name="Popov V.N."/>
        </authorList>
    </citation>
    <scope>NUCLEOTIDE SEQUENCE [LARGE SCALE GENOMIC DNA]</scope>
    <source>
        <strain evidence="2">WF-38-12</strain>
    </source>
</reference>
<keyword evidence="3" id="KW-1185">Reference proteome</keyword>
<evidence type="ECO:0000313" key="3">
    <source>
        <dbReference type="Proteomes" id="UP000054383"/>
    </source>
</evidence>
<dbReference type="EMBL" id="CVMT01000006">
    <property type="protein sequence ID" value="CRG89370.1"/>
    <property type="molecule type" value="Genomic_DNA"/>
</dbReference>
<dbReference type="Pfam" id="PF11327">
    <property type="entry name" value="Egh16-like"/>
    <property type="match status" value="1"/>
</dbReference>
<dbReference type="PANTHER" id="PTHR34618:SF4">
    <property type="entry name" value="CAS1"/>
    <property type="match status" value="1"/>
</dbReference>
<organism evidence="2 3">
    <name type="scientific">Talaromyces islandicus</name>
    <name type="common">Penicillium islandicum</name>
    <dbReference type="NCBI Taxonomy" id="28573"/>
    <lineage>
        <taxon>Eukaryota</taxon>
        <taxon>Fungi</taxon>
        <taxon>Dikarya</taxon>
        <taxon>Ascomycota</taxon>
        <taxon>Pezizomycotina</taxon>
        <taxon>Eurotiomycetes</taxon>
        <taxon>Eurotiomycetidae</taxon>
        <taxon>Eurotiales</taxon>
        <taxon>Trichocomaceae</taxon>
        <taxon>Talaromyces</taxon>
        <taxon>Talaromyces sect. Islandici</taxon>
    </lineage>
</organism>
<evidence type="ECO:0000256" key="1">
    <source>
        <dbReference type="SAM" id="SignalP"/>
    </source>
</evidence>
<protein>
    <recommendedName>
        <fullName evidence="4">Cell surface protein</fullName>
    </recommendedName>
</protein>
<dbReference type="AlphaFoldDB" id="A0A0U1M2X6"/>
<gene>
    <name evidence="2" type="ORF">PISL3812_06406</name>
</gene>
<dbReference type="OMA" id="RTQMESG"/>
<accession>A0A0U1M2X6</accession>
<proteinExistence type="predicted"/>
<dbReference type="PANTHER" id="PTHR34618">
    <property type="entry name" value="SURFACE PROTEIN MAS1, PUTATIVE-RELATED"/>
    <property type="match status" value="1"/>
</dbReference>
<sequence>MYRQALLFALAIVPFVVAHGKIAVVTGDLGGNGTGLGVRGAVVPGPGPNYKTEVDTTVFWSKDITTDDDIGYTDEAGNNQISDLEKSMALSGDTLPQVSSGGSVKGTFHIVTSDGAGPLEALVDETATAKWSQAKSADVTTQVPGDDGWISTSNKRDLMGRMVGGVAKRRNAVNVNKDYPFAIKIPSGTSCSGTVNGLKNVCLVKVSNNNENGPFGGVFAVQMPSSDSSK</sequence>
<name>A0A0U1M2X6_TALIS</name>
<keyword evidence="1" id="KW-0732">Signal</keyword>
<feature type="signal peptide" evidence="1">
    <location>
        <begin position="1"/>
        <end position="18"/>
    </location>
</feature>